<reference evidence="2" key="1">
    <citation type="journal article" date="2015" name="Genome Announc.">
        <title>Complete Genome Sequence of Herbaspirillum hiltneri N3 (DSM 17495), Isolated from Surface-Sterilized Wheat Roots.</title>
        <authorList>
            <person name="Guizelini D."/>
            <person name="Saizaki P.M."/>
            <person name="Coimbra N.A."/>
            <person name="Weiss V.A."/>
            <person name="Faoro H."/>
            <person name="Sfeir M.Z."/>
            <person name="Baura V.A."/>
            <person name="Monteiro R.A."/>
            <person name="Chubatsu L.S."/>
            <person name="Souza E.M."/>
            <person name="Cruz L.M."/>
            <person name="Pedrosa F.O."/>
            <person name="Raittz R.T."/>
            <person name="Marchaukoski J.N."/>
            <person name="Steffens M.B."/>
        </authorList>
    </citation>
    <scope>NUCLEOTIDE SEQUENCE [LARGE SCALE GENOMIC DNA]</scope>
    <source>
        <strain evidence="2">N3</strain>
    </source>
</reference>
<evidence type="ECO:0000313" key="2">
    <source>
        <dbReference type="Proteomes" id="UP000063429"/>
    </source>
</evidence>
<dbReference type="EMBL" id="CP011409">
    <property type="protein sequence ID" value="AKZ64478.1"/>
    <property type="molecule type" value="Genomic_DNA"/>
</dbReference>
<organism evidence="1 2">
    <name type="scientific">Herbaspirillum hiltneri N3</name>
    <dbReference type="NCBI Taxonomy" id="1262470"/>
    <lineage>
        <taxon>Bacteria</taxon>
        <taxon>Pseudomonadati</taxon>
        <taxon>Pseudomonadota</taxon>
        <taxon>Betaproteobacteria</taxon>
        <taxon>Burkholderiales</taxon>
        <taxon>Oxalobacteraceae</taxon>
        <taxon>Herbaspirillum</taxon>
    </lineage>
</organism>
<protein>
    <submittedName>
        <fullName evidence="1">Uncharacterized protein</fullName>
    </submittedName>
</protein>
<gene>
    <name evidence="1" type="ORF">F506_19070</name>
</gene>
<name>A0ABN4HZY6_9BURK</name>
<keyword evidence="2" id="KW-1185">Reference proteome</keyword>
<dbReference type="Proteomes" id="UP000063429">
    <property type="component" value="Chromosome"/>
</dbReference>
<evidence type="ECO:0000313" key="1">
    <source>
        <dbReference type="EMBL" id="AKZ64478.1"/>
    </source>
</evidence>
<proteinExistence type="predicted"/>
<sequence length="173" mass="20020">MHSRTVAFLDDLAEVQWFSQVGKVMKPNDHIETIFVSNWDQAVAHCTSSASDDASVESLNQISMYLHQNHRDAYQLWNTKIAEMKPHIAYLLSNKKRNEAGNENGMPDDLIYKFSSSDMLRICIAFEYSDFYQSRYYSELAYWYLNGHFPCSWVGDVAEDFEDAFSLGKLVVF</sequence>
<accession>A0ABN4HZY6</accession>